<comment type="caution">
    <text evidence="1">The sequence shown here is derived from an EMBL/GenBank/DDBJ whole genome shotgun (WGS) entry which is preliminary data.</text>
</comment>
<dbReference type="AlphaFoldDB" id="A0A3M0CX06"/>
<organism evidence="1 2">
    <name type="scientific">Eilatimonas milleporae</name>
    <dbReference type="NCBI Taxonomy" id="911205"/>
    <lineage>
        <taxon>Bacteria</taxon>
        <taxon>Pseudomonadati</taxon>
        <taxon>Pseudomonadota</taxon>
        <taxon>Alphaproteobacteria</taxon>
        <taxon>Kordiimonadales</taxon>
        <taxon>Kordiimonadaceae</taxon>
        <taxon>Eilatimonas</taxon>
    </lineage>
</organism>
<gene>
    <name evidence="1" type="ORF">BXY39_0434</name>
</gene>
<dbReference type="Pfam" id="PF05015">
    <property type="entry name" value="HigB-like_toxin"/>
    <property type="match status" value="1"/>
</dbReference>
<dbReference type="InParanoid" id="A0A3M0CX06"/>
<accession>A0A3M0CX06</accession>
<evidence type="ECO:0000313" key="2">
    <source>
        <dbReference type="Proteomes" id="UP000271227"/>
    </source>
</evidence>
<keyword evidence="2" id="KW-1185">Reference proteome</keyword>
<dbReference type="InterPro" id="IPR035093">
    <property type="entry name" value="RelE/ParE_toxin_dom_sf"/>
</dbReference>
<proteinExistence type="predicted"/>
<dbReference type="Proteomes" id="UP000271227">
    <property type="component" value="Unassembled WGS sequence"/>
</dbReference>
<dbReference type="InterPro" id="IPR007711">
    <property type="entry name" value="HigB-1"/>
</dbReference>
<dbReference type="Gene3D" id="3.30.2310.20">
    <property type="entry name" value="RelE-like"/>
    <property type="match status" value="1"/>
</dbReference>
<reference evidence="1 2" key="1">
    <citation type="submission" date="2018-10" db="EMBL/GenBank/DDBJ databases">
        <title>Genomic Encyclopedia of Archaeal and Bacterial Type Strains, Phase II (KMG-II): from individual species to whole genera.</title>
        <authorList>
            <person name="Goeker M."/>
        </authorList>
    </citation>
    <scope>NUCLEOTIDE SEQUENCE [LARGE SCALE GENOMIC DNA]</scope>
    <source>
        <strain evidence="1 2">DSM 25217</strain>
    </source>
</reference>
<protein>
    <submittedName>
        <fullName evidence="1">Plasmid maintenance system killer protein</fullName>
    </submittedName>
</protein>
<dbReference type="PANTHER" id="PTHR40266:SF2">
    <property type="entry name" value="TOXIN HIGB-1"/>
    <property type="match status" value="1"/>
</dbReference>
<evidence type="ECO:0000313" key="1">
    <source>
        <dbReference type="EMBL" id="RMB11946.1"/>
    </source>
</evidence>
<name>A0A3M0CX06_9PROT</name>
<sequence length="133" mass="15255">MAAVFRWRAARAAIACGPWLFPPRVCKAPVDRLIVRHYLTAVIRTIRHKGLSRYWQSGRTRGLDARFLPRLERMLSALDAAKTPDAMNIPGWYFHALHGRMAGRYSVRVSGNWRLTFAFDDGDAVDVNLEDYH</sequence>
<dbReference type="EMBL" id="REFR01000009">
    <property type="protein sequence ID" value="RMB11946.1"/>
    <property type="molecule type" value="Genomic_DNA"/>
</dbReference>
<dbReference type="PANTHER" id="PTHR40266">
    <property type="entry name" value="TOXIN HIGB-1"/>
    <property type="match status" value="1"/>
</dbReference>
<dbReference type="SUPFAM" id="SSF143011">
    <property type="entry name" value="RelE-like"/>
    <property type="match status" value="1"/>
</dbReference>